<feature type="signal peptide" evidence="8">
    <location>
        <begin position="1"/>
        <end position="22"/>
    </location>
</feature>
<keyword evidence="3" id="KW-0819">tRNA processing</keyword>
<feature type="domain" description="Gcp-like" evidence="9">
    <location>
        <begin position="212"/>
        <end position="319"/>
    </location>
</feature>
<gene>
    <name evidence="10" type="ORF">KIPB_004006</name>
    <name evidence="11" type="ORF">KIPB_006583</name>
</gene>
<feature type="region of interest" description="Disordered" evidence="7">
    <location>
        <begin position="180"/>
        <end position="206"/>
    </location>
</feature>
<dbReference type="GO" id="GO:0070525">
    <property type="term" value="P:tRNA threonylcarbamoyladenosine metabolic process"/>
    <property type="evidence" value="ECO:0007669"/>
    <property type="project" value="UniProtKB-ARBA"/>
</dbReference>
<dbReference type="GO" id="GO:0000408">
    <property type="term" value="C:EKC/KEOPS complex"/>
    <property type="evidence" value="ECO:0007669"/>
    <property type="project" value="TreeGrafter"/>
</dbReference>
<feature type="compositionally biased region" description="Basic and acidic residues" evidence="7">
    <location>
        <begin position="187"/>
        <end position="202"/>
    </location>
</feature>
<reference evidence="11 12" key="2">
    <citation type="journal article" date="2018" name="PLoS ONE">
        <title>The draft genome of Kipferlia bialata reveals reductive genome evolution in fornicate parasites.</title>
        <authorList>
            <person name="Tanifuji G."/>
            <person name="Takabayashi S."/>
            <person name="Kume K."/>
            <person name="Takagi M."/>
            <person name="Nakayama T."/>
            <person name="Kamikawa R."/>
            <person name="Inagaki Y."/>
            <person name="Hashimoto T."/>
        </authorList>
    </citation>
    <scope>NUCLEOTIDE SEQUENCE [LARGE SCALE GENOMIC DNA]</scope>
    <source>
        <strain evidence="11">NY0173</strain>
    </source>
</reference>
<dbReference type="GO" id="GO:0005737">
    <property type="term" value="C:cytoplasm"/>
    <property type="evidence" value="ECO:0007669"/>
    <property type="project" value="TreeGrafter"/>
</dbReference>
<dbReference type="InterPro" id="IPR017860">
    <property type="entry name" value="Peptidase_M22_CS"/>
</dbReference>
<dbReference type="OrthoDB" id="10254073at2759"/>
<dbReference type="InterPro" id="IPR043129">
    <property type="entry name" value="ATPase_NBD"/>
</dbReference>
<sequence>MSFFSFFCTLFKSVTHVQVVNGALHLFGGYKHQRMHLVLTTNQEGVPVWTQEPDMPIKSCALAARALALLWGVPLVPVNHCVAHIEMGRLKTGISDPVVLYVSGGNTQVIAFARGSYRIFGETIDIAVGNCLDRFARVASISNDPAPGYNIELLAREARAQDKAANDACAAYEAARHSELMESPVPPEKKHGPVEGEGERETSPPAPAAPLITLPYVVKGMDISLAGIMSSAAAHLKANPDTPKERLCLALEETLFAMLAEVAERAAAHVGASDFLIVGGVGCNKRLQEMLGIMAAERHGRVGGMNNLFAVDNGAMIAWTGVLMYQSNKQCALDPREADITQRFRTDEVDVTWR</sequence>
<dbReference type="Gene3D" id="3.30.420.40">
    <property type="match status" value="4"/>
</dbReference>
<feature type="chain" id="PRO_5039844284" description="N(6)-L-threonylcarbamoyladenine synthase" evidence="8">
    <location>
        <begin position="23"/>
        <end position="354"/>
    </location>
</feature>
<dbReference type="PANTHER" id="PTHR11735">
    <property type="entry name" value="TRNA N6-ADENOSINE THREONYLCARBAMOYLTRANSFERASE"/>
    <property type="match status" value="1"/>
</dbReference>
<evidence type="ECO:0000256" key="2">
    <source>
        <dbReference type="ARBA" id="ARBA00022679"/>
    </source>
</evidence>
<dbReference type="PRINTS" id="PR00789">
    <property type="entry name" value="OSIALOPTASE"/>
</dbReference>
<accession>A0A9K3CZ02</accession>
<feature type="domain" description="Gcp-like" evidence="9">
    <location>
        <begin position="58"/>
        <end position="159"/>
    </location>
</feature>
<evidence type="ECO:0000256" key="7">
    <source>
        <dbReference type="SAM" id="MobiDB-lite"/>
    </source>
</evidence>
<dbReference type="Pfam" id="PF00814">
    <property type="entry name" value="TsaD"/>
    <property type="match status" value="2"/>
</dbReference>
<evidence type="ECO:0000313" key="10">
    <source>
        <dbReference type="EMBL" id="GIQ82803.1"/>
    </source>
</evidence>
<evidence type="ECO:0000256" key="8">
    <source>
        <dbReference type="SAM" id="SignalP"/>
    </source>
</evidence>
<dbReference type="InterPro" id="IPR017861">
    <property type="entry name" value="KAE1/TsaD"/>
</dbReference>
<organism evidence="11 12">
    <name type="scientific">Kipferlia bialata</name>
    <dbReference type="NCBI Taxonomy" id="797122"/>
    <lineage>
        <taxon>Eukaryota</taxon>
        <taxon>Metamonada</taxon>
        <taxon>Carpediemonas-like organisms</taxon>
        <taxon>Kipferlia</taxon>
    </lineage>
</organism>
<evidence type="ECO:0000313" key="12">
    <source>
        <dbReference type="Proteomes" id="UP000265618"/>
    </source>
</evidence>
<dbReference type="EC" id="2.3.1.234" evidence="1"/>
<comment type="caution">
    <text evidence="11">The sequence shown here is derived from an EMBL/GenBank/DDBJ whole genome shotgun (WGS) entry which is preliminary data.</text>
</comment>
<dbReference type="InterPro" id="IPR000905">
    <property type="entry name" value="Gcp-like_dom"/>
</dbReference>
<keyword evidence="8" id="KW-0732">Signal</keyword>
<evidence type="ECO:0000256" key="4">
    <source>
        <dbReference type="ARBA" id="ARBA00022723"/>
    </source>
</evidence>
<dbReference type="Proteomes" id="UP000265618">
    <property type="component" value="Unassembled WGS sequence"/>
</dbReference>
<evidence type="ECO:0000256" key="1">
    <source>
        <dbReference type="ARBA" id="ARBA00012156"/>
    </source>
</evidence>
<evidence type="ECO:0000259" key="9">
    <source>
        <dbReference type="Pfam" id="PF00814"/>
    </source>
</evidence>
<evidence type="ECO:0000256" key="6">
    <source>
        <dbReference type="ARBA" id="ARBA00048117"/>
    </source>
</evidence>
<dbReference type="AlphaFoldDB" id="A0A9K3CZ02"/>
<dbReference type="GO" id="GO:0006400">
    <property type="term" value="P:tRNA modification"/>
    <property type="evidence" value="ECO:0007669"/>
    <property type="project" value="UniProtKB-ARBA"/>
</dbReference>
<dbReference type="GO" id="GO:0061711">
    <property type="term" value="F:tRNA N(6)-L-threonylcarbamoyladenine synthase activity"/>
    <property type="evidence" value="ECO:0007669"/>
    <property type="project" value="UniProtKB-EC"/>
</dbReference>
<dbReference type="PROSITE" id="PS01016">
    <property type="entry name" value="GLYCOPROTEASE"/>
    <property type="match status" value="1"/>
</dbReference>
<dbReference type="EMBL" id="BDIP01001711">
    <property type="protein sequence ID" value="GIQ84981.1"/>
    <property type="molecule type" value="Genomic_DNA"/>
</dbReference>
<dbReference type="SUPFAM" id="SSF53067">
    <property type="entry name" value="Actin-like ATPase domain"/>
    <property type="match status" value="1"/>
</dbReference>
<keyword evidence="5" id="KW-0012">Acyltransferase</keyword>
<keyword evidence="4" id="KW-0479">Metal-binding</keyword>
<protein>
    <recommendedName>
        <fullName evidence="1">N(6)-L-threonylcarbamoyladenine synthase</fullName>
        <ecNumber evidence="1">2.3.1.234</ecNumber>
    </recommendedName>
</protein>
<keyword evidence="12" id="KW-1185">Reference proteome</keyword>
<comment type="catalytic activity">
    <reaction evidence="6">
        <text>L-threonylcarbamoyladenylate + adenosine(37) in tRNA = N(6)-L-threonylcarbamoyladenosine(37) in tRNA + AMP + H(+)</text>
        <dbReference type="Rhea" id="RHEA:37059"/>
        <dbReference type="Rhea" id="RHEA-COMP:10162"/>
        <dbReference type="Rhea" id="RHEA-COMP:10163"/>
        <dbReference type="ChEBI" id="CHEBI:15378"/>
        <dbReference type="ChEBI" id="CHEBI:73682"/>
        <dbReference type="ChEBI" id="CHEBI:74411"/>
        <dbReference type="ChEBI" id="CHEBI:74418"/>
        <dbReference type="ChEBI" id="CHEBI:456215"/>
        <dbReference type="EC" id="2.3.1.234"/>
    </reaction>
</comment>
<evidence type="ECO:0000256" key="3">
    <source>
        <dbReference type="ARBA" id="ARBA00022694"/>
    </source>
</evidence>
<evidence type="ECO:0000256" key="5">
    <source>
        <dbReference type="ARBA" id="ARBA00023315"/>
    </source>
</evidence>
<name>A0A9K3CZ02_9EUKA</name>
<dbReference type="PANTHER" id="PTHR11735:SF14">
    <property type="entry name" value="TRNA N6-ADENOSINE THREONYLCARBAMOYLTRANSFERASE"/>
    <property type="match status" value="1"/>
</dbReference>
<reference evidence="11" key="1">
    <citation type="submission" date="2016-10" db="EMBL/GenBank/DDBJ databases">
        <authorList>
            <person name="Tanifuji G."/>
            <person name="Kume K."/>
            <person name="Nakayama T."/>
            <person name="Takabayashi S."/>
            <person name="Hashimoto T."/>
        </authorList>
    </citation>
    <scope>NUCLEOTIDE SEQUENCE</scope>
    <source>
        <strain evidence="11">NY0173</strain>
    </source>
</reference>
<dbReference type="GO" id="GO:0046872">
    <property type="term" value="F:metal ion binding"/>
    <property type="evidence" value="ECO:0007669"/>
    <property type="project" value="UniProtKB-KW"/>
</dbReference>
<dbReference type="EMBL" id="BDIP01000819">
    <property type="protein sequence ID" value="GIQ82803.1"/>
    <property type="molecule type" value="Genomic_DNA"/>
</dbReference>
<keyword evidence="2" id="KW-0808">Transferase</keyword>
<proteinExistence type="predicted"/>
<evidence type="ECO:0000313" key="11">
    <source>
        <dbReference type="EMBL" id="GIQ84981.1"/>
    </source>
</evidence>